<feature type="region of interest" description="Disordered" evidence="1">
    <location>
        <begin position="1"/>
        <end position="47"/>
    </location>
</feature>
<dbReference type="OrthoDB" id="10323789at2759"/>
<dbReference type="Proteomes" id="UP000030753">
    <property type="component" value="Unassembled WGS sequence"/>
</dbReference>
<sequence>MVGMASKDDNAHVLVRPTNTNSNCDLKGSTTNNDATHFGPGNQINGDVTNITNNNNTIYQYQCPDPTAHLPKQAPSQPAGCSRRRCQRNEKLLIALLEYLGSPLRRKRK</sequence>
<feature type="compositionally biased region" description="Basic and acidic residues" evidence="1">
    <location>
        <begin position="1"/>
        <end position="11"/>
    </location>
</feature>
<protein>
    <submittedName>
        <fullName evidence="2">Uncharacterized protein</fullName>
    </submittedName>
</protein>
<gene>
    <name evidence="2" type="ORF">FOYG_11467</name>
</gene>
<accession>W9I1T4</accession>
<dbReference type="AlphaFoldDB" id="W9I1T4"/>
<organism evidence="2 3">
    <name type="scientific">Fusarium oxysporum NRRL 32931</name>
    <dbReference type="NCBI Taxonomy" id="660029"/>
    <lineage>
        <taxon>Eukaryota</taxon>
        <taxon>Fungi</taxon>
        <taxon>Dikarya</taxon>
        <taxon>Ascomycota</taxon>
        <taxon>Pezizomycotina</taxon>
        <taxon>Sordariomycetes</taxon>
        <taxon>Hypocreomycetidae</taxon>
        <taxon>Hypocreales</taxon>
        <taxon>Nectriaceae</taxon>
        <taxon>Fusarium</taxon>
        <taxon>Fusarium oxysporum species complex</taxon>
    </lineage>
</organism>
<evidence type="ECO:0000256" key="1">
    <source>
        <dbReference type="SAM" id="MobiDB-lite"/>
    </source>
</evidence>
<evidence type="ECO:0000313" key="3">
    <source>
        <dbReference type="Proteomes" id="UP000030753"/>
    </source>
</evidence>
<name>W9I1T4_FUSOX</name>
<proteinExistence type="predicted"/>
<dbReference type="EMBL" id="JH717845">
    <property type="protein sequence ID" value="EWY87245.1"/>
    <property type="molecule type" value="Genomic_DNA"/>
</dbReference>
<evidence type="ECO:0000313" key="2">
    <source>
        <dbReference type="EMBL" id="EWY87245.1"/>
    </source>
</evidence>
<reference evidence="2 3" key="1">
    <citation type="submission" date="2011-06" db="EMBL/GenBank/DDBJ databases">
        <title>The Genome Sequence of Fusarium oxysporum FOSC 3-a.</title>
        <authorList>
            <consortium name="The Broad Institute Genome Sequencing Platform"/>
            <person name="Ma L.-J."/>
            <person name="Gale L.R."/>
            <person name="Schwartz D.C."/>
            <person name="Zhou S."/>
            <person name="Corby-Kistler H."/>
            <person name="Young S.K."/>
            <person name="Zeng Q."/>
            <person name="Gargeya S."/>
            <person name="Fitzgerald M."/>
            <person name="Haas B."/>
            <person name="Abouelleil A."/>
            <person name="Alvarado L."/>
            <person name="Arachchi H.M."/>
            <person name="Berlin A."/>
            <person name="Brown A."/>
            <person name="Chapman S.B."/>
            <person name="Chen Z."/>
            <person name="Dunbar C."/>
            <person name="Freedman E."/>
            <person name="Gearin G."/>
            <person name="Gellesch M."/>
            <person name="Goldberg J."/>
            <person name="Griggs A."/>
            <person name="Gujja S."/>
            <person name="Heiman D."/>
            <person name="Howarth C."/>
            <person name="Larson L."/>
            <person name="Lui A."/>
            <person name="MacDonald P.J.P."/>
            <person name="Mehta T."/>
            <person name="Montmayeur A."/>
            <person name="Murphy C."/>
            <person name="Neiman D."/>
            <person name="Pearson M."/>
            <person name="Priest M."/>
            <person name="Roberts A."/>
            <person name="Saif S."/>
            <person name="Shea T."/>
            <person name="Shenoy N."/>
            <person name="Sisk P."/>
            <person name="Stolte C."/>
            <person name="Sykes S."/>
            <person name="Wortman J."/>
            <person name="Nusbaum C."/>
            <person name="Birren B."/>
        </authorList>
    </citation>
    <scope>NUCLEOTIDE SEQUENCE [LARGE SCALE GENOMIC DNA]</scope>
    <source>
        <strain evidence="3">FOSC 3-a</strain>
    </source>
</reference>
<feature type="compositionally biased region" description="Polar residues" evidence="1">
    <location>
        <begin position="17"/>
        <end position="35"/>
    </location>
</feature>
<dbReference type="HOGENOM" id="CLU_2004064_0_0_1"/>